<dbReference type="InterPro" id="IPR025164">
    <property type="entry name" value="Toastrack_DUF4097"/>
</dbReference>
<proteinExistence type="predicted"/>
<evidence type="ECO:0000313" key="3">
    <source>
        <dbReference type="EMBL" id="SNV47739.1"/>
    </source>
</evidence>
<keyword evidence="1" id="KW-0812">Transmembrane</keyword>
<feature type="domain" description="DUF4097" evidence="2">
    <location>
        <begin position="52"/>
        <end position="346"/>
    </location>
</feature>
<dbReference type="EMBL" id="LT906454">
    <property type="protein sequence ID" value="SNV47739.1"/>
    <property type="molecule type" value="Genomic_DNA"/>
</dbReference>
<keyword evidence="1" id="KW-0472">Membrane</keyword>
<keyword evidence="1" id="KW-1133">Transmembrane helix</keyword>
<dbReference type="AlphaFoldDB" id="A0A239XL68"/>
<protein>
    <submittedName>
        <fullName evidence="3">Membrane protein</fullName>
    </submittedName>
</protein>
<dbReference type="KEGG" id="saco:SAME_02421"/>
<reference evidence="3 4" key="1">
    <citation type="submission" date="2017-06" db="EMBL/GenBank/DDBJ databases">
        <authorList>
            <consortium name="Pathogen Informatics"/>
        </authorList>
    </citation>
    <scope>NUCLEOTIDE SEQUENCE [LARGE SCALE GENOMIC DNA]</scope>
    <source>
        <strain evidence="3 4">NCTC11291</strain>
    </source>
</reference>
<gene>
    <name evidence="3" type="ORF">SAMEA4504048_02421</name>
</gene>
<dbReference type="OrthoDB" id="2212669at2"/>
<name>A0A239XL68_STRAI</name>
<evidence type="ECO:0000259" key="2">
    <source>
        <dbReference type="Pfam" id="PF13349"/>
    </source>
</evidence>
<dbReference type="Pfam" id="PF13349">
    <property type="entry name" value="DUF4097"/>
    <property type="match status" value="1"/>
</dbReference>
<accession>A0A239XL68</accession>
<feature type="transmembrane region" description="Helical" evidence="1">
    <location>
        <begin position="7"/>
        <end position="26"/>
    </location>
</feature>
<evidence type="ECO:0000313" key="4">
    <source>
        <dbReference type="Proteomes" id="UP000215144"/>
    </source>
</evidence>
<organism evidence="3 4">
    <name type="scientific">Streptococcus acidominimus</name>
    <dbReference type="NCBI Taxonomy" id="1326"/>
    <lineage>
        <taxon>Bacteria</taxon>
        <taxon>Bacillati</taxon>
        <taxon>Bacillota</taxon>
        <taxon>Bacilli</taxon>
        <taxon>Lactobacillales</taxon>
        <taxon>Streptococcaceae</taxon>
        <taxon>Streptococcus</taxon>
    </lineage>
</organism>
<dbReference type="RefSeq" id="WP_017769255.1">
    <property type="nucleotide sequence ID" value="NZ_LT906454.1"/>
</dbReference>
<dbReference type="Proteomes" id="UP000215144">
    <property type="component" value="Chromosome 1"/>
</dbReference>
<sequence>MKKSNKFLFILSLIFIGFGTVAILWGNSHDGLKDIKEATAAKKVEQELSSFKHLELKLNTRDLIIEPSKDDKWHLTYYTDRKVLGELTVKQDDDKLSLNQADETTTVTGLLSALGYYLNNQDIDSHDVVLSVPKNAKFDSIKGYVSGSTHLYNFPIKEVDLTSESIYTDDTVISKANFSANSLYLDNSNISQLKLDASDYLSLTNSTIKEGQLDGESTILEVDKSHLQNTSITIANGSFTLTDTELDNVNLSGDSNAITAKQLALKNLIEITSDYSNITIHLEEKTRSTTNFNLKVTNEELKVSDAITGSDQITADENQENHSFNKQVKDNNATLTINSKEGPISIN</sequence>
<evidence type="ECO:0000256" key="1">
    <source>
        <dbReference type="SAM" id="Phobius"/>
    </source>
</evidence>